<comment type="caution">
    <text evidence="1">The sequence shown here is derived from an EMBL/GenBank/DDBJ whole genome shotgun (WGS) entry which is preliminary data.</text>
</comment>
<protein>
    <submittedName>
        <fullName evidence="1">Uncharacterized protein</fullName>
    </submittedName>
</protein>
<accession>A0A2H9U8R3</accession>
<dbReference type="EMBL" id="PGGC01000013">
    <property type="protein sequence ID" value="PJG60433.1"/>
    <property type="molecule type" value="Genomic_DNA"/>
</dbReference>
<evidence type="ECO:0000313" key="1">
    <source>
        <dbReference type="EMBL" id="PJG60433.1"/>
    </source>
</evidence>
<name>A0A2H9U8R3_9GAMM</name>
<sequence length="134" mass="15355">MVNKKSLPSVAFLAKQNMPKRWAKGLFNENKAALPQPPVMVRPCFSGARVISIKFWSFITTTQPAVSAQNSACQRQGFKKTNQIRELNQPNPLLKVIQPVKKNVLPKFYLSVFYSHKICPDHRYWAKIEKITVL</sequence>
<dbReference type="RefSeq" id="WP_100292610.1">
    <property type="nucleotide sequence ID" value="NZ_PGGC01000013.1"/>
</dbReference>
<keyword evidence="2" id="KW-1185">Reference proteome</keyword>
<reference evidence="1 2" key="1">
    <citation type="submission" date="2017-11" db="EMBL/GenBank/DDBJ databases">
        <title>Draft genome sequence of environmental isolate Aeromonas cavernicola sp. nov. MDC 2508.</title>
        <authorList>
            <person name="Colston S.M."/>
            <person name="Navarro A."/>
            <person name="Martinez-Murcia A.J."/>
            <person name="Graf J."/>
        </authorList>
    </citation>
    <scope>NUCLEOTIDE SEQUENCE [LARGE SCALE GENOMIC DNA]</scope>
    <source>
        <strain evidence="1 2">MDC 2508</strain>
    </source>
</reference>
<evidence type="ECO:0000313" key="2">
    <source>
        <dbReference type="Proteomes" id="UP000235861"/>
    </source>
</evidence>
<proteinExistence type="predicted"/>
<gene>
    <name evidence="1" type="ORF">CUC53_01970</name>
</gene>
<dbReference type="AlphaFoldDB" id="A0A2H9U8R3"/>
<dbReference type="Proteomes" id="UP000235861">
    <property type="component" value="Unassembled WGS sequence"/>
</dbReference>
<organism evidence="1 2">
    <name type="scientific">Aeromonas cavernicola</name>
    <dbReference type="NCBI Taxonomy" id="1006623"/>
    <lineage>
        <taxon>Bacteria</taxon>
        <taxon>Pseudomonadati</taxon>
        <taxon>Pseudomonadota</taxon>
        <taxon>Gammaproteobacteria</taxon>
        <taxon>Aeromonadales</taxon>
        <taxon>Aeromonadaceae</taxon>
        <taxon>Aeromonas</taxon>
    </lineage>
</organism>